<dbReference type="PROSITE" id="PS51723">
    <property type="entry name" value="PEPTIDASE_M60"/>
    <property type="match status" value="1"/>
</dbReference>
<dbReference type="Gene3D" id="3.40.390.80">
    <property type="entry name" value="Peptidase M60, enhancin-like domain 2"/>
    <property type="match status" value="1"/>
</dbReference>
<dbReference type="SMART" id="SM01276">
    <property type="entry name" value="M60-like"/>
    <property type="match status" value="1"/>
</dbReference>
<dbReference type="EMBL" id="VWXT01000088">
    <property type="protein sequence ID" value="KAA6183607.1"/>
    <property type="molecule type" value="Genomic_DNA"/>
</dbReference>
<evidence type="ECO:0000259" key="1">
    <source>
        <dbReference type="PROSITE" id="PS51723"/>
    </source>
</evidence>
<protein>
    <recommendedName>
        <fullName evidence="1">Peptidase M60 domain-containing protein</fullName>
    </recommendedName>
</protein>
<evidence type="ECO:0000313" key="3">
    <source>
        <dbReference type="Proteomes" id="UP000323909"/>
    </source>
</evidence>
<comment type="caution">
    <text evidence="2">The sequence shown here is derived from an EMBL/GenBank/DDBJ whole genome shotgun (WGS) entry which is preliminary data.</text>
</comment>
<dbReference type="AlphaFoldDB" id="A0A5M8FFX2"/>
<evidence type="ECO:0000313" key="2">
    <source>
        <dbReference type="EMBL" id="KAA6183607.1"/>
    </source>
</evidence>
<dbReference type="InterPro" id="IPR042279">
    <property type="entry name" value="Pep_M60_3"/>
</dbReference>
<dbReference type="Pfam" id="PF03272">
    <property type="entry name" value="Mucin_bdg"/>
    <property type="match status" value="2"/>
</dbReference>
<accession>A0A5M8FFX2</accession>
<gene>
    <name evidence="2" type="ORF">F3K53_07195</name>
</gene>
<dbReference type="Proteomes" id="UP000323909">
    <property type="component" value="Unassembled WGS sequence"/>
</dbReference>
<feature type="domain" description="Peptidase M60" evidence="1">
    <location>
        <begin position="42"/>
        <end position="341"/>
    </location>
</feature>
<reference evidence="2 3" key="1">
    <citation type="submission" date="2019-09" db="EMBL/GenBank/DDBJ databases">
        <title>Genomic sequencing of 4 copper resistant soil isolates.</title>
        <authorList>
            <person name="Havryliuk O."/>
        </authorList>
    </citation>
    <scope>NUCLEOTIDE SEQUENCE [LARGE SCALE GENOMIC DNA]</scope>
    <source>
        <strain evidence="2 3">UKR4</strain>
    </source>
</reference>
<dbReference type="InterPro" id="IPR004954">
    <property type="entry name" value="Mucin-bd"/>
</dbReference>
<organism evidence="2 3">
    <name type="scientific">Pseudomonas veronii</name>
    <dbReference type="NCBI Taxonomy" id="76761"/>
    <lineage>
        <taxon>Bacteria</taxon>
        <taxon>Pseudomonadati</taxon>
        <taxon>Pseudomonadota</taxon>
        <taxon>Gammaproteobacteria</taxon>
        <taxon>Pseudomonadales</taxon>
        <taxon>Pseudomonadaceae</taxon>
        <taxon>Pseudomonas</taxon>
    </lineage>
</organism>
<dbReference type="Gene3D" id="1.10.390.30">
    <property type="entry name" value="Peptidase M60, enhancin-like domain 3"/>
    <property type="match status" value="1"/>
</dbReference>
<dbReference type="Pfam" id="PF13402">
    <property type="entry name" value="Peptidase_M60"/>
    <property type="match status" value="1"/>
</dbReference>
<sequence length="858" mass="95414">MSSITLESDMDDSKAITKFFKPYTLEHPGWFWGTGFSKGIYHDRQPLGVILPAGARISIRRSSAIDRVLQLDLLNDSGVTETYIRITGEWAGLTVTHPSVPFVLTPYEPIDVEIEYSTSGDEVLPIYVSNGNADLFFQQWDETDSAFALIQTTYASLLVPAVDKAVVKALHQAQGLDSLEKYYTGVFEYFNSLAGISFDTPVPTDKNIHNRYFIKADKTGGGSAYYGNGWTAQVGDSIAGCWLDTRADNWCSLHEIAHGYQTYAMYNSVVPTGEVWNNIYATYYQHKMMGQSVYERGWMYAGNAQATFDAMRSRMDSSVPPGRWHLHEVLFLFMIIIDKAGESAFTEFNQYYRALATTNGFDLWEHPLMDLFSARWADRLNIDIGPLMALLEVEVSADRALKNVYGNFRPCCPLYRVVPPEQLAYLQQQLNLKTPFSLVDCLSLNVTDLKGDLTLEMTNQAYLENKNKSFILRTGSNQSHIVKVTSPVLELKGLPIGVYNLQHPAVPSGVRTINHNYLEVSANMNNNVSLDYAYAQGTSLASQKIEFFGLYGLFAVLNVDMEFHRATFNVLRAEPHSYYGTSVYAGISVEDVNGFVLFDLSIPGKGAVVFVHEFLIGPGCTVTIHHKEPSRLSETPNLQPFIDKASVDNTLTVTVQGLRNLKLDNRPANNLKTRIALAADEIRKTPHLLLHAGSSPIMDVLAAINTFESPERDQLLESIRDLIVFYGDTGDAGVAGSYFTWRQSGVGQGTVADIKIDTVTQQVAIEVLAAKPHGYFPSIYIAMWVRTATSEVLYSQELRGDVQAEPSYVTLPFVEGSTVSVLHLEPVRSVIVNTDTQAQYPVKQIHVVRSLGGGKLQI</sequence>
<proteinExistence type="predicted"/>
<dbReference type="InterPro" id="IPR031161">
    <property type="entry name" value="Peptidase_M60_dom"/>
</dbReference>
<name>A0A5M8FFX2_PSEVE</name>